<dbReference type="InterPro" id="IPR045005">
    <property type="entry name" value="BPM1-6"/>
</dbReference>
<dbReference type="PROSITE" id="PS50097">
    <property type="entry name" value="BTB"/>
    <property type="match status" value="1"/>
</dbReference>
<evidence type="ECO:0000313" key="3">
    <source>
        <dbReference type="EMBL" id="RRT68342.1"/>
    </source>
</evidence>
<gene>
    <name evidence="3" type="ORF">B296_00035608</name>
</gene>
<dbReference type="InterPro" id="IPR000210">
    <property type="entry name" value="BTB/POZ_dom"/>
</dbReference>
<dbReference type="InterPro" id="IPR002083">
    <property type="entry name" value="MATH/TRAF_dom"/>
</dbReference>
<dbReference type="Gene3D" id="3.30.710.10">
    <property type="entry name" value="Potassium Channel Kv1.1, Chain A"/>
    <property type="match status" value="1"/>
</dbReference>
<dbReference type="PANTHER" id="PTHR26379">
    <property type="entry name" value="BTB/POZ AND MATH DOMAIN-CONTAINING PROTEIN 1"/>
    <property type="match status" value="1"/>
</dbReference>
<dbReference type="SUPFAM" id="SSF54695">
    <property type="entry name" value="POZ domain"/>
    <property type="match status" value="1"/>
</dbReference>
<dbReference type="GO" id="GO:0016567">
    <property type="term" value="P:protein ubiquitination"/>
    <property type="evidence" value="ECO:0007669"/>
    <property type="project" value="InterPro"/>
</dbReference>
<evidence type="ECO:0000313" key="4">
    <source>
        <dbReference type="Proteomes" id="UP000287651"/>
    </source>
</evidence>
<dbReference type="CDD" id="cd00121">
    <property type="entry name" value="MATH"/>
    <property type="match status" value="1"/>
</dbReference>
<protein>
    <recommendedName>
        <fullName evidence="2">BTB domain-containing protein</fullName>
    </recommendedName>
</protein>
<dbReference type="InterPro" id="IPR011333">
    <property type="entry name" value="SKP1/BTB/POZ_sf"/>
</dbReference>
<organism evidence="3 4">
    <name type="scientific">Ensete ventricosum</name>
    <name type="common">Abyssinian banana</name>
    <name type="synonym">Musa ensete</name>
    <dbReference type="NCBI Taxonomy" id="4639"/>
    <lineage>
        <taxon>Eukaryota</taxon>
        <taxon>Viridiplantae</taxon>
        <taxon>Streptophyta</taxon>
        <taxon>Embryophyta</taxon>
        <taxon>Tracheophyta</taxon>
        <taxon>Spermatophyta</taxon>
        <taxon>Magnoliopsida</taxon>
        <taxon>Liliopsida</taxon>
        <taxon>Zingiberales</taxon>
        <taxon>Musaceae</taxon>
        <taxon>Ensete</taxon>
    </lineage>
</organism>
<dbReference type="InterPro" id="IPR008974">
    <property type="entry name" value="TRAF-like"/>
</dbReference>
<proteinExistence type="predicted"/>
<comment type="caution">
    <text evidence="3">The sequence shown here is derived from an EMBL/GenBank/DDBJ whole genome shotgun (WGS) entry which is preliminary data.</text>
</comment>
<dbReference type="Gene3D" id="2.60.210.10">
    <property type="entry name" value="Apoptosis, Tumor Necrosis Factor Receptor Associated Protein 2, Chain A"/>
    <property type="match status" value="1"/>
</dbReference>
<sequence length="127" mass="14299">MDLRFKCCRGYKRFFRRTALETSEYLKDDCLLVNCSVGVVRSRTEGPKVYTIAVPPPNIAQHFGQLLESGKGTDISFEVDGEIFNAHKLVLAARSPVFRAQLFGPMKDSNSHCIKIEDMEAPVFKVV</sequence>
<evidence type="ECO:0000256" key="1">
    <source>
        <dbReference type="ARBA" id="ARBA00004906"/>
    </source>
</evidence>
<accession>A0A426ZWL3</accession>
<dbReference type="PANTHER" id="PTHR26379:SF187">
    <property type="entry name" value="OS07G0655300 PROTEIN"/>
    <property type="match status" value="1"/>
</dbReference>
<reference evidence="3 4" key="1">
    <citation type="journal article" date="2014" name="Agronomy (Basel)">
        <title>A Draft Genome Sequence for Ensete ventricosum, the Drought-Tolerant Tree Against Hunger.</title>
        <authorList>
            <person name="Harrison J."/>
            <person name="Moore K.A."/>
            <person name="Paszkiewicz K."/>
            <person name="Jones T."/>
            <person name="Grant M."/>
            <person name="Ambacheew D."/>
            <person name="Muzemil S."/>
            <person name="Studholme D.J."/>
        </authorList>
    </citation>
    <scope>NUCLEOTIDE SEQUENCE [LARGE SCALE GENOMIC DNA]</scope>
</reference>
<dbReference type="EMBL" id="AMZH03004729">
    <property type="protein sequence ID" value="RRT68342.1"/>
    <property type="molecule type" value="Genomic_DNA"/>
</dbReference>
<dbReference type="AlphaFoldDB" id="A0A426ZWL3"/>
<evidence type="ECO:0000259" key="2">
    <source>
        <dbReference type="PROSITE" id="PS50097"/>
    </source>
</evidence>
<dbReference type="SUPFAM" id="SSF49599">
    <property type="entry name" value="TRAF domain-like"/>
    <property type="match status" value="1"/>
</dbReference>
<dbReference type="Proteomes" id="UP000287651">
    <property type="component" value="Unassembled WGS sequence"/>
</dbReference>
<name>A0A426ZWL3_ENSVE</name>
<comment type="pathway">
    <text evidence="1">Protein modification; protein ubiquitination.</text>
</comment>
<dbReference type="Pfam" id="PF00651">
    <property type="entry name" value="BTB"/>
    <property type="match status" value="1"/>
</dbReference>
<feature type="domain" description="BTB" evidence="2">
    <location>
        <begin position="73"/>
        <end position="127"/>
    </location>
</feature>